<sequence length="175" mass="20555">MDEAPQKLLANQQANRNWWCHMHLSPTTENPGIEHELRPQHSHFVMITMKRSERSSVVQSEMVRVTGMERWKEGRWWREFLDERRTFFNKINISAKPKETERDALGVSFKDWVKASQEWWGGDWVDQSGLAEWHVSQYLRARKVSESSYQPIGSIAEANDAEETSVPPFDPVRDI</sequence>
<evidence type="ECO:0000313" key="3">
    <source>
        <dbReference type="Proteomes" id="UP000070700"/>
    </source>
</evidence>
<dbReference type="RefSeq" id="XP_018071561.1">
    <property type="nucleotide sequence ID" value="XM_018218453.1"/>
</dbReference>
<evidence type="ECO:0000256" key="1">
    <source>
        <dbReference type="SAM" id="MobiDB-lite"/>
    </source>
</evidence>
<protein>
    <submittedName>
        <fullName evidence="2">Uncharacterized protein</fullName>
    </submittedName>
</protein>
<dbReference type="Proteomes" id="UP000070700">
    <property type="component" value="Unassembled WGS sequence"/>
</dbReference>
<keyword evidence="3" id="KW-1185">Reference proteome</keyword>
<name>A0A194XAL3_MOLSC</name>
<dbReference type="AlphaFoldDB" id="A0A194XAL3"/>
<gene>
    <name evidence="2" type="ORF">LY89DRAFT_718857</name>
</gene>
<feature type="region of interest" description="Disordered" evidence="1">
    <location>
        <begin position="155"/>
        <end position="175"/>
    </location>
</feature>
<reference evidence="2 3" key="1">
    <citation type="submission" date="2015-10" db="EMBL/GenBank/DDBJ databases">
        <title>Full genome of DAOMC 229536 Phialocephala scopiformis, a fungal endophyte of spruce producing the potent anti-insectan compound rugulosin.</title>
        <authorList>
            <consortium name="DOE Joint Genome Institute"/>
            <person name="Walker A.K."/>
            <person name="Frasz S.L."/>
            <person name="Seifert K.A."/>
            <person name="Miller J.D."/>
            <person name="Mondo S.J."/>
            <person name="Labutti K."/>
            <person name="Lipzen A."/>
            <person name="Dockter R."/>
            <person name="Kennedy M."/>
            <person name="Grigoriev I.V."/>
            <person name="Spatafora J.W."/>
        </authorList>
    </citation>
    <scope>NUCLEOTIDE SEQUENCE [LARGE SCALE GENOMIC DNA]</scope>
    <source>
        <strain evidence="2 3">CBS 120377</strain>
    </source>
</reference>
<dbReference type="GeneID" id="28828179"/>
<dbReference type="OrthoDB" id="10456415at2759"/>
<evidence type="ECO:0000313" key="2">
    <source>
        <dbReference type="EMBL" id="KUJ17206.1"/>
    </source>
</evidence>
<proteinExistence type="predicted"/>
<organism evidence="2 3">
    <name type="scientific">Mollisia scopiformis</name>
    <name type="common">Conifer needle endophyte fungus</name>
    <name type="synonym">Phialocephala scopiformis</name>
    <dbReference type="NCBI Taxonomy" id="149040"/>
    <lineage>
        <taxon>Eukaryota</taxon>
        <taxon>Fungi</taxon>
        <taxon>Dikarya</taxon>
        <taxon>Ascomycota</taxon>
        <taxon>Pezizomycotina</taxon>
        <taxon>Leotiomycetes</taxon>
        <taxon>Helotiales</taxon>
        <taxon>Mollisiaceae</taxon>
        <taxon>Mollisia</taxon>
    </lineage>
</organism>
<accession>A0A194XAL3</accession>
<dbReference type="InParanoid" id="A0A194XAL3"/>
<dbReference type="KEGG" id="psco:LY89DRAFT_718857"/>
<dbReference type="EMBL" id="KQ947415">
    <property type="protein sequence ID" value="KUJ17206.1"/>
    <property type="molecule type" value="Genomic_DNA"/>
</dbReference>